<feature type="domain" description="PAC" evidence="12">
    <location>
        <begin position="421"/>
        <end position="473"/>
    </location>
</feature>
<comment type="subcellular location">
    <subcellularLocation>
        <location evidence="2">Cell inner membrane</location>
        <topology evidence="2">Multi-pass membrane protein</topology>
    </subcellularLocation>
</comment>
<dbReference type="InterPro" id="IPR013656">
    <property type="entry name" value="PAS_4"/>
</dbReference>
<keyword evidence="5" id="KW-0808">Transferase</keyword>
<evidence type="ECO:0000256" key="7">
    <source>
        <dbReference type="ARBA" id="ARBA00023012"/>
    </source>
</evidence>
<organism evidence="13 14">
    <name type="scientific">Pseudaquabacterium pictum</name>
    <dbReference type="NCBI Taxonomy" id="2315236"/>
    <lineage>
        <taxon>Bacteria</taxon>
        <taxon>Pseudomonadati</taxon>
        <taxon>Pseudomonadota</taxon>
        <taxon>Betaproteobacteria</taxon>
        <taxon>Burkholderiales</taxon>
        <taxon>Sphaerotilaceae</taxon>
        <taxon>Pseudaquabacterium</taxon>
    </lineage>
</organism>
<dbReference type="InterPro" id="IPR050736">
    <property type="entry name" value="Sensor_HK_Regulatory"/>
</dbReference>
<comment type="catalytic activity">
    <reaction evidence="1">
        <text>ATP + protein L-histidine = ADP + protein N-phospho-L-histidine.</text>
        <dbReference type="EC" id="2.7.13.3"/>
    </reaction>
</comment>
<comment type="caution">
    <text evidence="13">The sequence shown here is derived from an EMBL/GenBank/DDBJ whole genome shotgun (WGS) entry which is preliminary data.</text>
</comment>
<name>A0A480AVS7_9BURK</name>
<dbReference type="CDD" id="cd00130">
    <property type="entry name" value="PAS"/>
    <property type="match status" value="1"/>
</dbReference>
<dbReference type="GO" id="GO:0000155">
    <property type="term" value="F:phosphorelay sensor kinase activity"/>
    <property type="evidence" value="ECO:0007669"/>
    <property type="project" value="InterPro"/>
</dbReference>
<reference evidence="14" key="1">
    <citation type="submission" date="2019-03" db="EMBL/GenBank/DDBJ databases">
        <title>Aquabacterium pictum sp.nov., the first bacteriochlorophyll a-containing freshwater bacterium in the genus Aquabacterium of the class Betaproteobacteria.</title>
        <authorList>
            <person name="Hirose S."/>
            <person name="Tank M."/>
            <person name="Hara E."/>
            <person name="Tamaki H."/>
            <person name="Takaichi S."/>
            <person name="Haruta S."/>
            <person name="Hanada S."/>
        </authorList>
    </citation>
    <scope>NUCLEOTIDE SEQUENCE [LARGE SCALE GENOMIC DNA]</scope>
    <source>
        <strain evidence="14">W35</strain>
    </source>
</reference>
<dbReference type="SMART" id="SM00091">
    <property type="entry name" value="PAS"/>
    <property type="match status" value="1"/>
</dbReference>
<proteinExistence type="predicted"/>
<dbReference type="SUPFAM" id="SSF47384">
    <property type="entry name" value="Homodimeric domain of signal transducing histidine kinase"/>
    <property type="match status" value="1"/>
</dbReference>
<dbReference type="EMBL" id="BJCL01000013">
    <property type="protein sequence ID" value="GCL65020.1"/>
    <property type="molecule type" value="Genomic_DNA"/>
</dbReference>
<dbReference type="Pfam" id="PF08448">
    <property type="entry name" value="PAS_4"/>
    <property type="match status" value="1"/>
</dbReference>
<evidence type="ECO:0000256" key="8">
    <source>
        <dbReference type="ARBA" id="ARBA00023136"/>
    </source>
</evidence>
<dbReference type="FunFam" id="3.30.565.10:FF:000006">
    <property type="entry name" value="Sensor histidine kinase WalK"/>
    <property type="match status" value="1"/>
</dbReference>
<dbReference type="Gene3D" id="3.30.565.10">
    <property type="entry name" value="Histidine kinase-like ATPase, C-terminal domain"/>
    <property type="match status" value="1"/>
</dbReference>
<dbReference type="RefSeq" id="WP_137734741.1">
    <property type="nucleotide sequence ID" value="NZ_BJCL01000013.1"/>
</dbReference>
<dbReference type="FunFam" id="1.10.287.130:FF:000001">
    <property type="entry name" value="Two-component sensor histidine kinase"/>
    <property type="match status" value="1"/>
</dbReference>
<dbReference type="PROSITE" id="PS50112">
    <property type="entry name" value="PAS"/>
    <property type="match status" value="1"/>
</dbReference>
<dbReference type="PANTHER" id="PTHR43711">
    <property type="entry name" value="TWO-COMPONENT HISTIDINE KINASE"/>
    <property type="match status" value="1"/>
</dbReference>
<dbReference type="PRINTS" id="PR00344">
    <property type="entry name" value="BCTRLSENSOR"/>
</dbReference>
<evidence type="ECO:0000256" key="2">
    <source>
        <dbReference type="ARBA" id="ARBA00004429"/>
    </source>
</evidence>
<dbReference type="SMART" id="SM00387">
    <property type="entry name" value="HATPase_c"/>
    <property type="match status" value="1"/>
</dbReference>
<keyword evidence="8 9" id="KW-0472">Membrane</keyword>
<dbReference type="SMART" id="SM00388">
    <property type="entry name" value="HisKA"/>
    <property type="match status" value="1"/>
</dbReference>
<dbReference type="NCBIfam" id="TIGR00229">
    <property type="entry name" value="sensory_box"/>
    <property type="match status" value="1"/>
</dbReference>
<dbReference type="InterPro" id="IPR036097">
    <property type="entry name" value="HisK_dim/P_sf"/>
</dbReference>
<sequence>MTPGATASPSAPLPAWLHSRWLLGASGAVAGLVVAAALGFMAYERRELEENTTEQGALYARVLEDHANRTFNAVDLAMGATLEAARLQRQQGQGMQLSPLLQQSIQALPFLRSISLLDAQGRVVASSAPGNLGLQLQRSRLLTAPATSGLGPLLPGRDLAELVALPADTELARHSGARLIPLLLPLRPDADSDWLVAAINPDYFANQYDLLLQGTPLSASLLSYGGQLLVPSAASRRAPGSWLKQDPLFTQALPAGREHGLRLGPGLDSAPMYLAWRTARRQPLVVVVETPAAVPQAQLREIGLNVAGGSLLLLLGLGAVTFVAWRSLRSHEAVRIDLQAARGSLAAQDAFTDRLFQVSPIPMVVKDARGRFLRVNQAWEALTGISAERAIGQNLGRLYPPQLAAPHEAQEQLAIAAHQTVAYEEQILDNDGLPRDVMLRVTPFVDAGGEVAGVIICLMDVTEFREVAQRTTEAKEAAERSNAAKSEFLANISHELRTPLQSILGFSELGEARGSAQPRLQGMFASIHSAGQRMLVLVNNLLDLSRLESTVGEIQRVAQDITPALRAVADELQGLAQARTLRLQLPPPGAPGLWAAADAFRLQQVLRNVLANAIRFAPEGSTIHIDWQAEPGGTHRISVRDQGPGIPQAELDSIFEAFVQSSRTKDGSGGTGLGLAICRKIMDGHGGRISARNHPGGGAVFELELPALTEPEALAAQAMARARAPA</sequence>
<dbReference type="PANTHER" id="PTHR43711:SF1">
    <property type="entry name" value="HISTIDINE KINASE 1"/>
    <property type="match status" value="1"/>
</dbReference>
<dbReference type="GO" id="GO:0005886">
    <property type="term" value="C:plasma membrane"/>
    <property type="evidence" value="ECO:0007669"/>
    <property type="project" value="UniProtKB-SubCell"/>
</dbReference>
<evidence type="ECO:0000313" key="14">
    <source>
        <dbReference type="Proteomes" id="UP000301751"/>
    </source>
</evidence>
<evidence type="ECO:0000256" key="4">
    <source>
        <dbReference type="ARBA" id="ARBA00022553"/>
    </source>
</evidence>
<dbReference type="PROSITE" id="PS50113">
    <property type="entry name" value="PAC"/>
    <property type="match status" value="1"/>
</dbReference>
<evidence type="ECO:0000256" key="1">
    <source>
        <dbReference type="ARBA" id="ARBA00000085"/>
    </source>
</evidence>
<evidence type="ECO:0000313" key="13">
    <source>
        <dbReference type="EMBL" id="GCL65020.1"/>
    </source>
</evidence>
<dbReference type="SUPFAM" id="SSF55874">
    <property type="entry name" value="ATPase domain of HSP90 chaperone/DNA topoisomerase II/histidine kinase"/>
    <property type="match status" value="1"/>
</dbReference>
<dbReference type="InterPro" id="IPR003594">
    <property type="entry name" value="HATPase_dom"/>
</dbReference>
<dbReference type="Gene3D" id="3.30.450.20">
    <property type="entry name" value="PAS domain"/>
    <property type="match status" value="2"/>
</dbReference>
<dbReference type="Pfam" id="PF02518">
    <property type="entry name" value="HATPase_c"/>
    <property type="match status" value="1"/>
</dbReference>
<keyword evidence="14" id="KW-1185">Reference proteome</keyword>
<evidence type="ECO:0000259" key="11">
    <source>
        <dbReference type="PROSITE" id="PS50112"/>
    </source>
</evidence>
<evidence type="ECO:0000256" key="3">
    <source>
        <dbReference type="ARBA" id="ARBA00012438"/>
    </source>
</evidence>
<dbReference type="OrthoDB" id="8579121at2"/>
<dbReference type="InterPro" id="IPR035965">
    <property type="entry name" value="PAS-like_dom_sf"/>
</dbReference>
<evidence type="ECO:0000259" key="12">
    <source>
        <dbReference type="PROSITE" id="PS50113"/>
    </source>
</evidence>
<dbReference type="InterPro" id="IPR000700">
    <property type="entry name" value="PAS-assoc_C"/>
</dbReference>
<dbReference type="Gene3D" id="1.10.287.130">
    <property type="match status" value="1"/>
</dbReference>
<dbReference type="PROSITE" id="PS50109">
    <property type="entry name" value="HIS_KIN"/>
    <property type="match status" value="1"/>
</dbReference>
<keyword evidence="9" id="KW-0812">Transmembrane</keyword>
<feature type="transmembrane region" description="Helical" evidence="9">
    <location>
        <begin position="302"/>
        <end position="325"/>
    </location>
</feature>
<accession>A0A480AVS7</accession>
<feature type="transmembrane region" description="Helical" evidence="9">
    <location>
        <begin position="20"/>
        <end position="43"/>
    </location>
</feature>
<keyword evidence="4" id="KW-0597">Phosphoprotein</keyword>
<keyword evidence="9" id="KW-1133">Transmembrane helix</keyword>
<evidence type="ECO:0000256" key="6">
    <source>
        <dbReference type="ARBA" id="ARBA00022777"/>
    </source>
</evidence>
<feature type="domain" description="PAS" evidence="11">
    <location>
        <begin position="348"/>
        <end position="402"/>
    </location>
</feature>
<dbReference type="Proteomes" id="UP000301751">
    <property type="component" value="Unassembled WGS sequence"/>
</dbReference>
<dbReference type="EC" id="2.7.13.3" evidence="3"/>
<dbReference type="InterPro" id="IPR004358">
    <property type="entry name" value="Sig_transdc_His_kin-like_C"/>
</dbReference>
<keyword evidence="6" id="KW-0418">Kinase</keyword>
<evidence type="ECO:0000259" key="10">
    <source>
        <dbReference type="PROSITE" id="PS50109"/>
    </source>
</evidence>
<dbReference type="SUPFAM" id="SSF55785">
    <property type="entry name" value="PYP-like sensor domain (PAS domain)"/>
    <property type="match status" value="1"/>
</dbReference>
<dbReference type="InterPro" id="IPR005467">
    <property type="entry name" value="His_kinase_dom"/>
</dbReference>
<dbReference type="InterPro" id="IPR000014">
    <property type="entry name" value="PAS"/>
</dbReference>
<keyword evidence="7" id="KW-0902">Two-component regulatory system</keyword>
<evidence type="ECO:0000256" key="9">
    <source>
        <dbReference type="SAM" id="Phobius"/>
    </source>
</evidence>
<dbReference type="InterPro" id="IPR003661">
    <property type="entry name" value="HisK_dim/P_dom"/>
</dbReference>
<dbReference type="InterPro" id="IPR036890">
    <property type="entry name" value="HATPase_C_sf"/>
</dbReference>
<evidence type="ECO:0000256" key="5">
    <source>
        <dbReference type="ARBA" id="ARBA00022679"/>
    </source>
</evidence>
<dbReference type="CDD" id="cd00075">
    <property type="entry name" value="HATPase"/>
    <property type="match status" value="1"/>
</dbReference>
<gene>
    <name evidence="13" type="ORF">AQPW35_41010</name>
</gene>
<feature type="domain" description="Histidine kinase" evidence="10">
    <location>
        <begin position="491"/>
        <end position="709"/>
    </location>
</feature>
<dbReference type="Pfam" id="PF00512">
    <property type="entry name" value="HisKA"/>
    <property type="match status" value="1"/>
</dbReference>
<protein>
    <recommendedName>
        <fullName evidence="3">histidine kinase</fullName>
        <ecNumber evidence="3">2.7.13.3</ecNumber>
    </recommendedName>
</protein>
<dbReference type="CDD" id="cd00082">
    <property type="entry name" value="HisKA"/>
    <property type="match status" value="1"/>
</dbReference>
<dbReference type="AlphaFoldDB" id="A0A480AVS7"/>